<dbReference type="Pfam" id="PF01535">
    <property type="entry name" value="PPR"/>
    <property type="match status" value="3"/>
</dbReference>
<keyword evidence="1" id="KW-0677">Repeat</keyword>
<dbReference type="PANTHER" id="PTHR47926:SF498">
    <property type="entry name" value="PENTATRICOPEPTIDE REPEAT-CONTAINING PROTEIN"/>
    <property type="match status" value="1"/>
</dbReference>
<dbReference type="FunFam" id="1.25.40.10:FF:000627">
    <property type="entry name" value="Pentatricopeptide repeat-containing protein"/>
    <property type="match status" value="1"/>
</dbReference>
<accession>A0A7J6UY45</accession>
<feature type="repeat" description="PPR" evidence="2">
    <location>
        <begin position="94"/>
        <end position="128"/>
    </location>
</feature>
<dbReference type="Proteomes" id="UP000554482">
    <property type="component" value="Unassembled WGS sequence"/>
</dbReference>
<dbReference type="FunFam" id="1.25.40.10:FF:000305">
    <property type="entry name" value="Pentatricopeptide repeat-containing protein mitochondrial"/>
    <property type="match status" value="1"/>
</dbReference>
<gene>
    <name evidence="3" type="ORF">FRX31_033052</name>
</gene>
<dbReference type="OrthoDB" id="631241at2759"/>
<evidence type="ECO:0000256" key="2">
    <source>
        <dbReference type="PROSITE-ProRule" id="PRU00708"/>
    </source>
</evidence>
<dbReference type="AlphaFoldDB" id="A0A7J6UY45"/>
<dbReference type="Pfam" id="PF13041">
    <property type="entry name" value="PPR_2"/>
    <property type="match status" value="2"/>
</dbReference>
<feature type="repeat" description="PPR" evidence="2">
    <location>
        <begin position="409"/>
        <end position="443"/>
    </location>
</feature>
<keyword evidence="4" id="KW-1185">Reference proteome</keyword>
<dbReference type="GO" id="GO:0003723">
    <property type="term" value="F:RNA binding"/>
    <property type="evidence" value="ECO:0007669"/>
    <property type="project" value="InterPro"/>
</dbReference>
<dbReference type="InterPro" id="IPR002885">
    <property type="entry name" value="PPR_rpt"/>
</dbReference>
<dbReference type="NCBIfam" id="TIGR00756">
    <property type="entry name" value="PPR"/>
    <property type="match status" value="4"/>
</dbReference>
<organism evidence="3 4">
    <name type="scientific">Thalictrum thalictroides</name>
    <name type="common">Rue-anemone</name>
    <name type="synonym">Anemone thalictroides</name>
    <dbReference type="NCBI Taxonomy" id="46969"/>
    <lineage>
        <taxon>Eukaryota</taxon>
        <taxon>Viridiplantae</taxon>
        <taxon>Streptophyta</taxon>
        <taxon>Embryophyta</taxon>
        <taxon>Tracheophyta</taxon>
        <taxon>Spermatophyta</taxon>
        <taxon>Magnoliopsida</taxon>
        <taxon>Ranunculales</taxon>
        <taxon>Ranunculaceae</taxon>
        <taxon>Thalictroideae</taxon>
        <taxon>Thalictrum</taxon>
    </lineage>
</organism>
<dbReference type="InterPro" id="IPR046848">
    <property type="entry name" value="E_motif"/>
</dbReference>
<dbReference type="InterPro" id="IPR046960">
    <property type="entry name" value="PPR_At4g14850-like_plant"/>
</dbReference>
<name>A0A7J6UY45_THATH</name>
<dbReference type="GO" id="GO:0009451">
    <property type="term" value="P:RNA modification"/>
    <property type="evidence" value="ECO:0007669"/>
    <property type="project" value="InterPro"/>
</dbReference>
<proteinExistence type="predicted"/>
<feature type="repeat" description="PPR" evidence="2">
    <location>
        <begin position="199"/>
        <end position="233"/>
    </location>
</feature>
<comment type="caution">
    <text evidence="3">The sequence shown here is derived from an EMBL/GenBank/DDBJ whole genome shotgun (WGS) entry which is preliminary data.</text>
</comment>
<dbReference type="EMBL" id="JABWDY010041475">
    <property type="protein sequence ID" value="KAF5177361.1"/>
    <property type="molecule type" value="Genomic_DNA"/>
</dbReference>
<dbReference type="InterPro" id="IPR011990">
    <property type="entry name" value="TPR-like_helical_dom_sf"/>
</dbReference>
<feature type="repeat" description="PPR" evidence="2">
    <location>
        <begin position="269"/>
        <end position="303"/>
    </location>
</feature>
<dbReference type="Gene3D" id="1.25.40.10">
    <property type="entry name" value="Tetratricopeptide repeat domain"/>
    <property type="match status" value="4"/>
</dbReference>
<evidence type="ECO:0000256" key="1">
    <source>
        <dbReference type="ARBA" id="ARBA00022737"/>
    </source>
</evidence>
<dbReference type="SUPFAM" id="SSF48452">
    <property type="entry name" value="TPR-like"/>
    <property type="match status" value="2"/>
</dbReference>
<dbReference type="PANTHER" id="PTHR47926">
    <property type="entry name" value="PENTATRICOPEPTIDE REPEAT-CONTAINING PROTEIN"/>
    <property type="match status" value="1"/>
</dbReference>
<dbReference type="FunFam" id="1.25.40.10:FF:000285">
    <property type="entry name" value="Pentatricopeptide repeat-containing protein, chloroplastic"/>
    <property type="match status" value="1"/>
</dbReference>
<dbReference type="PROSITE" id="PS51375">
    <property type="entry name" value="PPR"/>
    <property type="match status" value="4"/>
</dbReference>
<dbReference type="Pfam" id="PF20431">
    <property type="entry name" value="E_motif"/>
    <property type="match status" value="1"/>
</dbReference>
<reference evidence="3 4" key="1">
    <citation type="submission" date="2020-06" db="EMBL/GenBank/DDBJ databases">
        <title>Transcriptomic and genomic resources for Thalictrum thalictroides and T. hernandezii: Facilitating candidate gene discovery in an emerging model plant lineage.</title>
        <authorList>
            <person name="Arias T."/>
            <person name="Riano-Pachon D.M."/>
            <person name="Di Stilio V.S."/>
        </authorList>
    </citation>
    <scope>NUCLEOTIDE SEQUENCE [LARGE SCALE GENOMIC DNA]</scope>
    <source>
        <strain evidence="4">cv. WT478/WT964</strain>
        <tissue evidence="3">Leaves</tissue>
    </source>
</reference>
<evidence type="ECO:0000313" key="3">
    <source>
        <dbReference type="EMBL" id="KAF5177361.1"/>
    </source>
</evidence>
<protein>
    <submittedName>
        <fullName evidence="3">Pentatricopeptide repeat-containing protein</fullName>
    </submittedName>
</protein>
<evidence type="ECO:0000313" key="4">
    <source>
        <dbReference type="Proteomes" id="UP000554482"/>
    </source>
</evidence>
<sequence length="632" mass="71241">MNKLITQKRFHLFHNFSTFTEQTRIPNELRSFISSLQDCSLHKNLSKGKAIHCWILKNEFLRYPFSVTGLINLYSKCNRPNVAFSVFNGTQDRNLFIWNAIISGFVGNGLSEDGFALYQRMRHEENSLFPDKFTFPCVIKACCDLAEVVEVRKIHAEVFKVGLDGDAFVSSSLINFYLKFNFMVEAQHLFEQLPEWEKDVVLWNSMINGYAQIGFYDEALEIFSRMLEEGVTPSNFSVTGILSVYTVKEDLTNGRVIHGFVKKSGYESYIVVCNSLIDMYGKCKSVDSADQIFEEMSERDIFSWNSIISIHEQAADYSGTMERCARMRDAGVLPDIVTITITLPACSHLAALMRGREIHGYMIVNGMTRDVYTGAVSDVHVENAVMDMYVKCGSLQDSQSVFNNMRERDVASWNIMIMGYGMHGYGNEALAMFSRMCETQVRPDEVTFVTILSACSHAGLVCHGREILAKMELDYGVVPTIEHYACVVDMLGRAGHLNEAYELALRIPIDNSPVVWRSFLAACRLHGNASLAETAAEKIVELEPGHSGSYVLISNIYGSIGRYEDVSDLRQTMRVENVKKAPGCSWVELKNGVHLFATRDHTHPASDRIYSELDALLGNLCAYGYMPDVIYA</sequence>